<name>A0A0V1A0X3_9BILA</name>
<protein>
    <submittedName>
        <fullName evidence="2">Uncharacterized protein</fullName>
    </submittedName>
</protein>
<sequence>MYIIFKTNVLGLCLLFCNCYALQILHPTSCLQSDSKFTFKDSKPLTSAGVINKKRVLLRVPLTRNVPAINEVTVLSSFGSSYHINAKECYLYFKKAFATNTC</sequence>
<dbReference type="Proteomes" id="UP000054783">
    <property type="component" value="Unassembled WGS sequence"/>
</dbReference>
<dbReference type="AlphaFoldDB" id="A0A0V1A0X3"/>
<evidence type="ECO:0000256" key="1">
    <source>
        <dbReference type="SAM" id="SignalP"/>
    </source>
</evidence>
<evidence type="ECO:0000313" key="3">
    <source>
        <dbReference type="Proteomes" id="UP000054783"/>
    </source>
</evidence>
<gene>
    <name evidence="2" type="ORF">T12_13506</name>
</gene>
<organism evidence="2 3">
    <name type="scientific">Trichinella patagoniensis</name>
    <dbReference type="NCBI Taxonomy" id="990121"/>
    <lineage>
        <taxon>Eukaryota</taxon>
        <taxon>Metazoa</taxon>
        <taxon>Ecdysozoa</taxon>
        <taxon>Nematoda</taxon>
        <taxon>Enoplea</taxon>
        <taxon>Dorylaimia</taxon>
        <taxon>Trichinellida</taxon>
        <taxon>Trichinellidae</taxon>
        <taxon>Trichinella</taxon>
    </lineage>
</organism>
<keyword evidence="1" id="KW-0732">Signal</keyword>
<comment type="caution">
    <text evidence="2">The sequence shown here is derived from an EMBL/GenBank/DDBJ whole genome shotgun (WGS) entry which is preliminary data.</text>
</comment>
<reference evidence="2 3" key="1">
    <citation type="submission" date="2015-01" db="EMBL/GenBank/DDBJ databases">
        <title>Evolution of Trichinella species and genotypes.</title>
        <authorList>
            <person name="Korhonen P.K."/>
            <person name="Edoardo P."/>
            <person name="Giuseppe L.R."/>
            <person name="Gasser R.B."/>
        </authorList>
    </citation>
    <scope>NUCLEOTIDE SEQUENCE [LARGE SCALE GENOMIC DNA]</scope>
    <source>
        <strain evidence="2">ISS2496</strain>
    </source>
</reference>
<proteinExistence type="predicted"/>
<evidence type="ECO:0000313" key="2">
    <source>
        <dbReference type="EMBL" id="KRY18058.1"/>
    </source>
</evidence>
<accession>A0A0V1A0X3</accession>
<keyword evidence="3" id="KW-1185">Reference proteome</keyword>
<dbReference type="EMBL" id="JYDQ01000052">
    <property type="protein sequence ID" value="KRY18058.1"/>
    <property type="molecule type" value="Genomic_DNA"/>
</dbReference>
<feature type="signal peptide" evidence="1">
    <location>
        <begin position="1"/>
        <end position="21"/>
    </location>
</feature>
<feature type="chain" id="PRO_5006874121" evidence="1">
    <location>
        <begin position="22"/>
        <end position="102"/>
    </location>
</feature>